<organism evidence="3 4">
    <name type="scientific">Acanthamoeba castellanii (strain ATCC 30010 / Neff)</name>
    <dbReference type="NCBI Taxonomy" id="1257118"/>
    <lineage>
        <taxon>Eukaryota</taxon>
        <taxon>Amoebozoa</taxon>
        <taxon>Discosea</taxon>
        <taxon>Longamoebia</taxon>
        <taxon>Centramoebida</taxon>
        <taxon>Acanthamoebidae</taxon>
        <taxon>Acanthamoeba</taxon>
    </lineage>
</organism>
<dbReference type="AlphaFoldDB" id="L8GV79"/>
<dbReference type="OMA" id="MLTKTTH"/>
<dbReference type="PANTHER" id="PTHR33741">
    <property type="entry name" value="TRANSMEMBRANE PROTEIN DDB_G0269096-RELATED"/>
    <property type="match status" value="1"/>
</dbReference>
<feature type="transmembrane region" description="Helical" evidence="1">
    <location>
        <begin position="72"/>
        <end position="99"/>
    </location>
</feature>
<dbReference type="KEGG" id="acan:ACA1_057160"/>
<sequence>MEHKTARSRSTRTKAKAFLTSHFLYFYLRSLFPTHKEFDYRWEWNPWTYAKKLAALEETGKNRSKHKQNYPLPLIVIFYSWVGSFVGIAVAAIVTQYGFSHLDKPLLIGSFGATAVLIYGAQQSPLAQPKNVLGGHGIAALVGVTCYKAMGSEWYSCALAVSLAIAFMLLTTTPHPPAGATALIAVTGGDTVYDAGYYYVLTTLFGVSIMLGVALLWNNLPRAPHMKYPRYWL</sequence>
<evidence type="ECO:0000256" key="1">
    <source>
        <dbReference type="SAM" id="Phobius"/>
    </source>
</evidence>
<dbReference type="Pfam" id="PF04982">
    <property type="entry name" value="TM_HPP"/>
    <property type="match status" value="1"/>
</dbReference>
<feature type="domain" description="HPP transmembrane region" evidence="2">
    <location>
        <begin position="73"/>
        <end position="222"/>
    </location>
</feature>
<evidence type="ECO:0000313" key="4">
    <source>
        <dbReference type="Proteomes" id="UP000011083"/>
    </source>
</evidence>
<feature type="transmembrane region" description="Helical" evidence="1">
    <location>
        <begin position="154"/>
        <end position="176"/>
    </location>
</feature>
<evidence type="ECO:0000313" key="3">
    <source>
        <dbReference type="EMBL" id="ELR17084.1"/>
    </source>
</evidence>
<name>L8GV79_ACACF</name>
<dbReference type="InterPro" id="IPR007065">
    <property type="entry name" value="HPP"/>
</dbReference>
<keyword evidence="1" id="KW-0472">Membrane</keyword>
<proteinExistence type="predicted"/>
<dbReference type="InterPro" id="IPR058581">
    <property type="entry name" value="TM_HPP"/>
</dbReference>
<keyword evidence="1" id="KW-0812">Transmembrane</keyword>
<dbReference type="VEuPathDB" id="AmoebaDB:ACA1_057160"/>
<dbReference type="OrthoDB" id="2016548at2759"/>
<dbReference type="Proteomes" id="UP000011083">
    <property type="component" value="Unassembled WGS sequence"/>
</dbReference>
<feature type="transmembrane region" description="Helical" evidence="1">
    <location>
        <begin position="196"/>
        <end position="217"/>
    </location>
</feature>
<dbReference type="RefSeq" id="XP_004339097.1">
    <property type="nucleotide sequence ID" value="XM_004339049.1"/>
</dbReference>
<protein>
    <submittedName>
        <fullName evidence="3">HPP family protein</fullName>
    </submittedName>
</protein>
<keyword evidence="1" id="KW-1133">Transmembrane helix</keyword>
<dbReference type="GeneID" id="14918159"/>
<keyword evidence="4" id="KW-1185">Reference proteome</keyword>
<accession>L8GV79</accession>
<dbReference type="EMBL" id="KB007974">
    <property type="protein sequence ID" value="ELR17084.1"/>
    <property type="molecule type" value="Genomic_DNA"/>
</dbReference>
<evidence type="ECO:0000259" key="2">
    <source>
        <dbReference type="Pfam" id="PF04982"/>
    </source>
</evidence>
<reference evidence="3 4" key="1">
    <citation type="journal article" date="2013" name="Genome Biol.">
        <title>Genome of Acanthamoeba castellanii highlights extensive lateral gene transfer and early evolution of tyrosine kinase signaling.</title>
        <authorList>
            <person name="Clarke M."/>
            <person name="Lohan A.J."/>
            <person name="Liu B."/>
            <person name="Lagkouvardos I."/>
            <person name="Roy S."/>
            <person name="Zafar N."/>
            <person name="Bertelli C."/>
            <person name="Schilde C."/>
            <person name="Kianianmomeni A."/>
            <person name="Burglin T.R."/>
            <person name="Frech C."/>
            <person name="Turcotte B."/>
            <person name="Kopec K.O."/>
            <person name="Synnott J.M."/>
            <person name="Choo C."/>
            <person name="Paponov I."/>
            <person name="Finkler A."/>
            <person name="Soon Heng Tan C."/>
            <person name="Hutchins A.P."/>
            <person name="Weinmeier T."/>
            <person name="Rattei T."/>
            <person name="Chu J.S."/>
            <person name="Gimenez G."/>
            <person name="Irimia M."/>
            <person name="Rigden D.J."/>
            <person name="Fitzpatrick D.A."/>
            <person name="Lorenzo-Morales J."/>
            <person name="Bateman A."/>
            <person name="Chiu C.H."/>
            <person name="Tang P."/>
            <person name="Hegemann P."/>
            <person name="Fromm H."/>
            <person name="Raoult D."/>
            <person name="Greub G."/>
            <person name="Miranda-Saavedra D."/>
            <person name="Chen N."/>
            <person name="Nash P."/>
            <person name="Ginger M.L."/>
            <person name="Horn M."/>
            <person name="Schaap P."/>
            <person name="Caler L."/>
            <person name="Loftus B."/>
        </authorList>
    </citation>
    <scope>NUCLEOTIDE SEQUENCE [LARGE SCALE GENOMIC DNA]</scope>
    <source>
        <strain evidence="3 4">Neff</strain>
    </source>
</reference>
<dbReference type="STRING" id="1257118.L8GV79"/>
<gene>
    <name evidence="3" type="ORF">ACA1_057160</name>
</gene>
<dbReference type="PANTHER" id="PTHR33741:SF5">
    <property type="entry name" value="TRANSMEMBRANE PROTEIN DDB_G0269096-RELATED"/>
    <property type="match status" value="1"/>
</dbReference>